<dbReference type="Gene3D" id="3.90.930.1">
    <property type="match status" value="1"/>
</dbReference>
<sequence length="276" mass="32277">MKTYKIPRYILLFFAITLVSFSDPYMIKRISDKNFRYEFYTTEKKVNPKINKTYSWFKGGLIHEAQGGIGGDLLNDKFVKMYHSNQLAEQGEFKNGLRVGLWKTWYQNGVLATTQIWSKGERNGKFFRYNETGSLLEYGKYSSNLKSGRWTNAESKEIITYKKGVIVKEKQIFTKSEKYKAKQDEIKQENAVKSKKELEETNDALKLAQYKAQKEQEKETAKAITQKEREKKATAKKEEQKAKKEAKEKSANEPKQDSKLKSFFKNLFKKKDKSPK</sequence>
<dbReference type="Proteomes" id="UP001597138">
    <property type="component" value="Unassembled WGS sequence"/>
</dbReference>
<protein>
    <submittedName>
        <fullName evidence="2">Toxin-antitoxin system YwqK family antitoxin</fullName>
    </submittedName>
</protein>
<feature type="compositionally biased region" description="Basic and acidic residues" evidence="1">
    <location>
        <begin position="212"/>
        <end position="260"/>
    </location>
</feature>
<evidence type="ECO:0000313" key="2">
    <source>
        <dbReference type="EMBL" id="MFD1602341.1"/>
    </source>
</evidence>
<evidence type="ECO:0000313" key="3">
    <source>
        <dbReference type="Proteomes" id="UP001597138"/>
    </source>
</evidence>
<keyword evidence="3" id="KW-1185">Reference proteome</keyword>
<evidence type="ECO:0000256" key="1">
    <source>
        <dbReference type="SAM" id="MobiDB-lite"/>
    </source>
</evidence>
<comment type="caution">
    <text evidence="2">The sequence shown here is derived from an EMBL/GenBank/DDBJ whole genome shotgun (WGS) entry which is preliminary data.</text>
</comment>
<accession>A0ABW4HAP4</accession>
<proteinExistence type="predicted"/>
<feature type="region of interest" description="Disordered" evidence="1">
    <location>
        <begin position="210"/>
        <end position="276"/>
    </location>
</feature>
<dbReference type="SUPFAM" id="SSF82185">
    <property type="entry name" value="Histone H3 K4-specific methyltransferase SET7/9 N-terminal domain"/>
    <property type="match status" value="1"/>
</dbReference>
<gene>
    <name evidence="2" type="ORF">ACFSC2_06255</name>
</gene>
<dbReference type="RefSeq" id="WP_379818595.1">
    <property type="nucleotide sequence ID" value="NZ_JBHUDZ010000007.1"/>
</dbReference>
<name>A0ABW4HAP4_9FLAO</name>
<dbReference type="EMBL" id="JBHUDZ010000007">
    <property type="protein sequence ID" value="MFD1602341.1"/>
    <property type="molecule type" value="Genomic_DNA"/>
</dbReference>
<organism evidence="2 3">
    <name type="scientific">Flavobacterium artemisiae</name>
    <dbReference type="NCBI Taxonomy" id="2126556"/>
    <lineage>
        <taxon>Bacteria</taxon>
        <taxon>Pseudomonadati</taxon>
        <taxon>Bacteroidota</taxon>
        <taxon>Flavobacteriia</taxon>
        <taxon>Flavobacteriales</taxon>
        <taxon>Flavobacteriaceae</taxon>
        <taxon>Flavobacterium</taxon>
    </lineage>
</organism>
<feature type="compositionally biased region" description="Basic residues" evidence="1">
    <location>
        <begin position="267"/>
        <end position="276"/>
    </location>
</feature>
<reference evidence="3" key="1">
    <citation type="journal article" date="2019" name="Int. J. Syst. Evol. Microbiol.">
        <title>The Global Catalogue of Microorganisms (GCM) 10K type strain sequencing project: providing services to taxonomists for standard genome sequencing and annotation.</title>
        <authorList>
            <consortium name="The Broad Institute Genomics Platform"/>
            <consortium name="The Broad Institute Genome Sequencing Center for Infectious Disease"/>
            <person name="Wu L."/>
            <person name="Ma J."/>
        </authorList>
    </citation>
    <scope>NUCLEOTIDE SEQUENCE [LARGE SCALE GENOMIC DNA]</scope>
    <source>
        <strain evidence="3">CCUG 70865</strain>
    </source>
</reference>